<dbReference type="PANTHER" id="PTHR43048:SF3">
    <property type="entry name" value="METHYLMALONYL-COA EPIMERASE, MITOCHONDRIAL"/>
    <property type="match status" value="1"/>
</dbReference>
<dbReference type="InterPro" id="IPR051785">
    <property type="entry name" value="MMCE/EMCE_epimerase"/>
</dbReference>
<comment type="caution">
    <text evidence="3">The sequence shown here is derived from an EMBL/GenBank/DDBJ whole genome shotgun (WGS) entry which is preliminary data.</text>
</comment>
<proteinExistence type="predicted"/>
<dbReference type="EMBL" id="AOEX01000009">
    <property type="protein sequence ID" value="EME67319.1"/>
    <property type="molecule type" value="Genomic_DNA"/>
</dbReference>
<dbReference type="GO" id="GO:0004493">
    <property type="term" value="F:methylmalonyl-CoA epimerase activity"/>
    <property type="evidence" value="ECO:0007669"/>
    <property type="project" value="TreeGrafter"/>
</dbReference>
<dbReference type="PROSITE" id="PS51819">
    <property type="entry name" value="VOC"/>
    <property type="match status" value="1"/>
</dbReference>
<dbReference type="InterPro" id="IPR004360">
    <property type="entry name" value="Glyas_Fos-R_dOase_dom"/>
</dbReference>
<feature type="domain" description="VOC" evidence="2">
    <location>
        <begin position="173"/>
        <end position="300"/>
    </location>
</feature>
<organism evidence="3 4">
    <name type="scientific">Rhodococcus ruber BKS 20-38</name>
    <dbReference type="NCBI Taxonomy" id="1278076"/>
    <lineage>
        <taxon>Bacteria</taxon>
        <taxon>Bacillati</taxon>
        <taxon>Actinomycetota</taxon>
        <taxon>Actinomycetes</taxon>
        <taxon>Mycobacteriales</taxon>
        <taxon>Nocardiaceae</taxon>
        <taxon>Rhodococcus</taxon>
    </lineage>
</organism>
<accession>M3A4B2</accession>
<dbReference type="AlphaFoldDB" id="M3A4B2"/>
<gene>
    <name evidence="3" type="ORF">G352_00502</name>
</gene>
<keyword evidence="4" id="KW-1185">Reference proteome</keyword>
<dbReference type="InterPro" id="IPR029068">
    <property type="entry name" value="Glyas_Bleomycin-R_OHBP_Dase"/>
</dbReference>
<dbReference type="PATRIC" id="fig|1278076.4.peg.103"/>
<dbReference type="InterPro" id="IPR037523">
    <property type="entry name" value="VOC_core"/>
</dbReference>
<dbReference type="RefSeq" id="WP_003934182.1">
    <property type="nucleotide sequence ID" value="NZ_AOEX01000009.1"/>
</dbReference>
<dbReference type="PANTHER" id="PTHR43048">
    <property type="entry name" value="METHYLMALONYL-COA EPIMERASE"/>
    <property type="match status" value="1"/>
</dbReference>
<dbReference type="Gene3D" id="3.10.180.10">
    <property type="entry name" value="2,3-Dihydroxybiphenyl 1,2-Dioxygenase, domain 1"/>
    <property type="match status" value="2"/>
</dbReference>
<name>M3A4B2_9NOCA</name>
<protein>
    <recommendedName>
        <fullName evidence="2">VOC domain-containing protein</fullName>
    </recommendedName>
</protein>
<reference evidence="3 4" key="1">
    <citation type="journal article" date="2013" name="Genome Announc.">
        <title>Draft Genome Sequence of Rhodococcus ruber Strain BKS 20-38.</title>
        <authorList>
            <person name="Bala M."/>
            <person name="Kumar S."/>
            <person name="Raghava G.P."/>
            <person name="Mayilraj S."/>
        </authorList>
    </citation>
    <scope>NUCLEOTIDE SEQUENCE [LARGE SCALE GENOMIC DNA]</scope>
    <source>
        <strain evidence="3 4">BKS 20-38</strain>
    </source>
</reference>
<dbReference type="GO" id="GO:0046491">
    <property type="term" value="P:L-methylmalonyl-CoA metabolic process"/>
    <property type="evidence" value="ECO:0007669"/>
    <property type="project" value="TreeGrafter"/>
</dbReference>
<evidence type="ECO:0000313" key="3">
    <source>
        <dbReference type="EMBL" id="EME67319.1"/>
    </source>
</evidence>
<evidence type="ECO:0000259" key="2">
    <source>
        <dbReference type="PROSITE" id="PS51819"/>
    </source>
</evidence>
<dbReference type="Pfam" id="PF00903">
    <property type="entry name" value="Glyoxalase"/>
    <property type="match status" value="1"/>
</dbReference>
<dbReference type="GO" id="GO:0046872">
    <property type="term" value="F:metal ion binding"/>
    <property type="evidence" value="ECO:0007669"/>
    <property type="project" value="UniProtKB-KW"/>
</dbReference>
<keyword evidence="1" id="KW-0479">Metal-binding</keyword>
<sequence length="300" mass="33537">MAIGRIFHLIHMTGDLPALEAWYDDVFAVRRGFLDHDYLELEQRDASLVVLADVVIEPLAPAFRVQGWDRYPLGKFYNKFGNHWHSIAWYCDDATALWHTLKNNNIRMLGMVGATADEPPTEPSPIFTHPKDTSTQLEFLPDSMSAMTDLDPRLRPDYDPHWWVANHPLGLHGMAYTTVLVKDLDRATHVYADVLGGTLLEKSHSALTGTDDVYIRVGESVIQLSNPTVDGSIAAADMAANGEMHHAVCFRVQDLDKAEEYLRSKGVATSARDDHTLLCDPATTHGAPFRFTTRSAPRDI</sequence>
<dbReference type="Proteomes" id="UP000011731">
    <property type="component" value="Unassembled WGS sequence"/>
</dbReference>
<evidence type="ECO:0000256" key="1">
    <source>
        <dbReference type="ARBA" id="ARBA00022723"/>
    </source>
</evidence>
<evidence type="ECO:0000313" key="4">
    <source>
        <dbReference type="Proteomes" id="UP000011731"/>
    </source>
</evidence>
<dbReference type="SUPFAM" id="SSF54593">
    <property type="entry name" value="Glyoxalase/Bleomycin resistance protein/Dihydroxybiphenyl dioxygenase"/>
    <property type="match status" value="2"/>
</dbReference>